<dbReference type="InterPro" id="IPR026580">
    <property type="entry name" value="DivIB"/>
</dbReference>
<organism evidence="10 11">
    <name type="scientific">Gracilibacillus halophilus YIM-C55.5</name>
    <dbReference type="NCBI Taxonomy" id="1308866"/>
    <lineage>
        <taxon>Bacteria</taxon>
        <taxon>Bacillati</taxon>
        <taxon>Bacillota</taxon>
        <taxon>Bacilli</taxon>
        <taxon>Bacillales</taxon>
        <taxon>Bacillaceae</taxon>
        <taxon>Gracilibacillus</taxon>
    </lineage>
</organism>
<evidence type="ECO:0000256" key="3">
    <source>
        <dbReference type="ARBA" id="ARBA00022618"/>
    </source>
</evidence>
<accession>N4WDH2</accession>
<comment type="subcellular location">
    <subcellularLocation>
        <location evidence="8">Cell membrane</location>
        <topology evidence="8">Single-pass type II membrane protein</topology>
    </subcellularLocation>
    <subcellularLocation>
        <location evidence="1">Membrane</location>
    </subcellularLocation>
    <text evidence="8">Localizes to the division septum.</text>
</comment>
<evidence type="ECO:0000256" key="5">
    <source>
        <dbReference type="ARBA" id="ARBA00022989"/>
    </source>
</evidence>
<keyword evidence="4 8" id="KW-0812">Transmembrane</keyword>
<evidence type="ECO:0000256" key="8">
    <source>
        <dbReference type="HAMAP-Rule" id="MF_00912"/>
    </source>
</evidence>
<dbReference type="PROSITE" id="PS51779">
    <property type="entry name" value="POTRA"/>
    <property type="match status" value="1"/>
</dbReference>
<name>N4WDH2_9BACI</name>
<dbReference type="InterPro" id="IPR013685">
    <property type="entry name" value="POTRA_FtsQ_type"/>
</dbReference>
<comment type="similarity">
    <text evidence="8">Belongs to the FtsQ/DivIB family. DivIB subfamily.</text>
</comment>
<dbReference type="RefSeq" id="WP_003463175.1">
    <property type="nucleotide sequence ID" value="NZ_APML01000004.1"/>
</dbReference>
<evidence type="ECO:0000313" key="10">
    <source>
        <dbReference type="EMBL" id="ENH98328.1"/>
    </source>
</evidence>
<evidence type="ECO:0000313" key="11">
    <source>
        <dbReference type="Proteomes" id="UP000012283"/>
    </source>
</evidence>
<dbReference type="Gene3D" id="3.40.50.10960">
    <property type="match status" value="1"/>
</dbReference>
<dbReference type="STRING" id="1308866.J416_01274"/>
<dbReference type="InterPro" id="IPR050487">
    <property type="entry name" value="FtsQ_DivIB"/>
</dbReference>
<dbReference type="OrthoDB" id="1819027at2"/>
<keyword evidence="2 8" id="KW-1003">Cell membrane</keyword>
<evidence type="ECO:0000256" key="4">
    <source>
        <dbReference type="ARBA" id="ARBA00022692"/>
    </source>
</evidence>
<feature type="domain" description="POTRA" evidence="9">
    <location>
        <begin position="50"/>
        <end position="118"/>
    </location>
</feature>
<keyword evidence="11" id="KW-1185">Reference proteome</keyword>
<dbReference type="InterPro" id="IPR005548">
    <property type="entry name" value="Cell_div_FtsQ/DivIB_C"/>
</dbReference>
<comment type="function">
    <text evidence="8">Cell division protein that may be involved in stabilizing or promoting the assembly of the division complex.</text>
</comment>
<proteinExistence type="inferred from homology"/>
<dbReference type="GO" id="GO:0032153">
    <property type="term" value="C:cell division site"/>
    <property type="evidence" value="ECO:0007669"/>
    <property type="project" value="UniProtKB-UniRule"/>
</dbReference>
<dbReference type="PATRIC" id="fig|1308866.3.peg.258"/>
<comment type="caution">
    <text evidence="10">The sequence shown here is derived from an EMBL/GenBank/DDBJ whole genome shotgun (WGS) entry which is preliminary data.</text>
</comment>
<evidence type="ECO:0000256" key="6">
    <source>
        <dbReference type="ARBA" id="ARBA00023136"/>
    </source>
</evidence>
<dbReference type="Pfam" id="PF08478">
    <property type="entry name" value="POTRA_1"/>
    <property type="match status" value="1"/>
</dbReference>
<evidence type="ECO:0000256" key="7">
    <source>
        <dbReference type="ARBA" id="ARBA00023306"/>
    </source>
</evidence>
<evidence type="ECO:0000259" key="9">
    <source>
        <dbReference type="PROSITE" id="PS51779"/>
    </source>
</evidence>
<keyword evidence="5 8" id="KW-1133">Transmembrane helix</keyword>
<keyword evidence="6 8" id="KW-0472">Membrane</keyword>
<sequence length="261" mass="29902">MPEKRVVSIEDRIPKLKRERRKKANRRLIIYLAIFFFLICFVIYLQSPLSHVQKVVVDGNQWVDKQEIVDKSAVTLESNFWGVQSSEVKQAIVEHPLIQSVSVSKQFYHQIRIDIKELKHVGYIEAESKVVPLLENGDQLDAINWEEVNPSVPILSDFSKPIYIQELANELNNLSTYLLSIISEIHWTPTEGNPYQITLYMSDGYEVESSIRNLSALLDTYPSIVSQLDSKQDGVITIDDGGAVFTPYDEVNEDKEEESVE</sequence>
<protein>
    <recommendedName>
        <fullName evidence="8">Cell division protein DivIB</fullName>
    </recommendedName>
</protein>
<gene>
    <name evidence="8" type="primary">divIB</name>
    <name evidence="10" type="ORF">J416_01274</name>
</gene>
<evidence type="ECO:0000256" key="1">
    <source>
        <dbReference type="ARBA" id="ARBA00004370"/>
    </source>
</evidence>
<evidence type="ECO:0000256" key="2">
    <source>
        <dbReference type="ARBA" id="ARBA00022475"/>
    </source>
</evidence>
<dbReference type="GO" id="GO:0043093">
    <property type="term" value="P:FtsZ-dependent cytokinesis"/>
    <property type="evidence" value="ECO:0007669"/>
    <property type="project" value="UniProtKB-UniRule"/>
</dbReference>
<dbReference type="PANTHER" id="PTHR37820">
    <property type="entry name" value="CELL DIVISION PROTEIN DIVIB"/>
    <property type="match status" value="1"/>
</dbReference>
<dbReference type="Gene3D" id="3.10.20.310">
    <property type="entry name" value="membrane protein fhac"/>
    <property type="match status" value="1"/>
</dbReference>
<dbReference type="Proteomes" id="UP000012283">
    <property type="component" value="Unassembled WGS sequence"/>
</dbReference>
<dbReference type="InterPro" id="IPR034746">
    <property type="entry name" value="POTRA"/>
</dbReference>
<dbReference type="PANTHER" id="PTHR37820:SF1">
    <property type="entry name" value="CELL DIVISION PROTEIN FTSQ"/>
    <property type="match status" value="1"/>
</dbReference>
<dbReference type="Pfam" id="PF03799">
    <property type="entry name" value="FtsQ_DivIB_C"/>
    <property type="match status" value="1"/>
</dbReference>
<keyword evidence="7 8" id="KW-0131">Cell cycle</keyword>
<keyword evidence="3 8" id="KW-0132">Cell division</keyword>
<dbReference type="HAMAP" id="MF_00912">
    <property type="entry name" value="DivIB"/>
    <property type="match status" value="1"/>
</dbReference>
<reference evidence="10 11" key="1">
    <citation type="submission" date="2013-03" db="EMBL/GenBank/DDBJ databases">
        <title>Draft genome sequence of Gracibacillus halophilus YIM-C55.5, a moderately halophilic and thermophilic organism from the Xiaochaidamu salt lake.</title>
        <authorList>
            <person name="Sugumar T."/>
            <person name="Polireddy D.R."/>
            <person name="Antony A."/>
            <person name="Madhava Y.R."/>
            <person name="Sivakumar N."/>
        </authorList>
    </citation>
    <scope>NUCLEOTIDE SEQUENCE [LARGE SCALE GENOMIC DNA]</scope>
    <source>
        <strain evidence="10 11">YIM-C55.5</strain>
    </source>
</reference>
<feature type="transmembrane region" description="Helical" evidence="8">
    <location>
        <begin position="28"/>
        <end position="45"/>
    </location>
</feature>
<dbReference type="AlphaFoldDB" id="N4WDH2"/>
<dbReference type="eggNOG" id="COG1589">
    <property type="taxonomic scope" value="Bacteria"/>
</dbReference>
<dbReference type="GO" id="GO:0005886">
    <property type="term" value="C:plasma membrane"/>
    <property type="evidence" value="ECO:0007669"/>
    <property type="project" value="UniProtKB-SubCell"/>
</dbReference>
<dbReference type="EMBL" id="APML01000004">
    <property type="protein sequence ID" value="ENH98328.1"/>
    <property type="molecule type" value="Genomic_DNA"/>
</dbReference>